<dbReference type="RefSeq" id="WP_343984392.1">
    <property type="nucleotide sequence ID" value="NZ_BAAAJG010000020.1"/>
</dbReference>
<name>A0ABW4FGW8_9PSEU</name>
<evidence type="ECO:0000313" key="2">
    <source>
        <dbReference type="EMBL" id="MFD1529532.1"/>
    </source>
</evidence>
<accession>A0ABW4FGW8</accession>
<sequence>MSAAWVRQRRPGEGAGQFVAAVEIAKRPELRSLPAVVGGDGDPTRRRQWPPPS</sequence>
<comment type="caution">
    <text evidence="2">The sequence shown here is derived from an EMBL/GenBank/DDBJ whole genome shotgun (WGS) entry which is preliminary data.</text>
</comment>
<protein>
    <submittedName>
        <fullName evidence="2">Uncharacterized protein</fullName>
    </submittedName>
</protein>
<feature type="region of interest" description="Disordered" evidence="1">
    <location>
        <begin position="33"/>
        <end position="53"/>
    </location>
</feature>
<gene>
    <name evidence="2" type="ORF">ACFSCY_08760</name>
</gene>
<keyword evidence="3" id="KW-1185">Reference proteome</keyword>
<dbReference type="EMBL" id="JBHUCP010000005">
    <property type="protein sequence ID" value="MFD1529532.1"/>
    <property type="molecule type" value="Genomic_DNA"/>
</dbReference>
<proteinExistence type="predicted"/>
<evidence type="ECO:0000256" key="1">
    <source>
        <dbReference type="SAM" id="MobiDB-lite"/>
    </source>
</evidence>
<dbReference type="Proteomes" id="UP001597145">
    <property type="component" value="Unassembled WGS sequence"/>
</dbReference>
<organism evidence="2 3">
    <name type="scientific">Pseudonocardia aurantiaca</name>
    <dbReference type="NCBI Taxonomy" id="75290"/>
    <lineage>
        <taxon>Bacteria</taxon>
        <taxon>Bacillati</taxon>
        <taxon>Actinomycetota</taxon>
        <taxon>Actinomycetes</taxon>
        <taxon>Pseudonocardiales</taxon>
        <taxon>Pseudonocardiaceae</taxon>
        <taxon>Pseudonocardia</taxon>
    </lineage>
</organism>
<evidence type="ECO:0000313" key="3">
    <source>
        <dbReference type="Proteomes" id="UP001597145"/>
    </source>
</evidence>
<reference evidence="3" key="1">
    <citation type="journal article" date="2019" name="Int. J. Syst. Evol. Microbiol.">
        <title>The Global Catalogue of Microorganisms (GCM) 10K type strain sequencing project: providing services to taxonomists for standard genome sequencing and annotation.</title>
        <authorList>
            <consortium name="The Broad Institute Genomics Platform"/>
            <consortium name="The Broad Institute Genome Sequencing Center for Infectious Disease"/>
            <person name="Wu L."/>
            <person name="Ma J."/>
        </authorList>
    </citation>
    <scope>NUCLEOTIDE SEQUENCE [LARGE SCALE GENOMIC DNA]</scope>
    <source>
        <strain evidence="3">JCM 12165</strain>
    </source>
</reference>